<proteinExistence type="predicted"/>
<name>A0AAU7Q713_9GAMM</name>
<feature type="compositionally biased region" description="Low complexity" evidence="1">
    <location>
        <begin position="40"/>
        <end position="49"/>
    </location>
</feature>
<organism evidence="2">
    <name type="scientific">Acerihabitans sp. KWT182</name>
    <dbReference type="NCBI Taxonomy" id="3157919"/>
    <lineage>
        <taxon>Bacteria</taxon>
        <taxon>Pseudomonadati</taxon>
        <taxon>Pseudomonadota</taxon>
        <taxon>Gammaproteobacteria</taxon>
        <taxon>Enterobacterales</taxon>
        <taxon>Pectobacteriaceae</taxon>
        <taxon>Acerihabitans</taxon>
    </lineage>
</organism>
<feature type="region of interest" description="Disordered" evidence="1">
    <location>
        <begin position="40"/>
        <end position="59"/>
    </location>
</feature>
<accession>A0AAU7Q713</accession>
<dbReference type="Pfam" id="PF11119">
    <property type="entry name" value="DUF2633"/>
    <property type="match status" value="1"/>
</dbReference>
<sequence>MQKRRRTSVRMTRWILLISFIILFGRFVFAAIGAWHHQQAQPAEPIEQQKVAGGSRSDG</sequence>
<evidence type="ECO:0000256" key="1">
    <source>
        <dbReference type="SAM" id="MobiDB-lite"/>
    </source>
</evidence>
<dbReference type="AlphaFoldDB" id="A0AAU7Q713"/>
<protein>
    <submittedName>
        <fullName evidence="2">YfgG family protein</fullName>
    </submittedName>
</protein>
<dbReference type="EMBL" id="CP157947">
    <property type="protein sequence ID" value="XBS68743.1"/>
    <property type="molecule type" value="Genomic_DNA"/>
</dbReference>
<dbReference type="InterPro" id="IPR022576">
    <property type="entry name" value="YfgG"/>
</dbReference>
<reference evidence="2" key="1">
    <citation type="submission" date="2024-06" db="EMBL/GenBank/DDBJ databases">
        <authorList>
            <person name="Coelho C."/>
            <person name="Bento M."/>
            <person name="Garcia E."/>
            <person name="Camelo A."/>
            <person name="Brandao I."/>
            <person name="Espirito Santo C."/>
            <person name="Trovao J."/>
            <person name="Verissimo A."/>
            <person name="Costa J."/>
            <person name="Tiago I."/>
        </authorList>
    </citation>
    <scope>NUCLEOTIDE SEQUENCE</scope>
    <source>
        <strain evidence="2">KWT182</strain>
    </source>
</reference>
<evidence type="ECO:0000313" key="2">
    <source>
        <dbReference type="EMBL" id="XBS68743.1"/>
    </source>
</evidence>
<gene>
    <name evidence="2" type="ORF">ABK905_19395</name>
</gene>